<dbReference type="PANTHER" id="PTHR30055">
    <property type="entry name" value="HTH-TYPE TRANSCRIPTIONAL REGULATOR RUTR"/>
    <property type="match status" value="1"/>
</dbReference>
<accession>A0A4R4PL39</accession>
<dbReference type="Pfam" id="PF00440">
    <property type="entry name" value="TetR_N"/>
    <property type="match status" value="1"/>
</dbReference>
<dbReference type="GO" id="GO:0000976">
    <property type="term" value="F:transcription cis-regulatory region binding"/>
    <property type="evidence" value="ECO:0007669"/>
    <property type="project" value="TreeGrafter"/>
</dbReference>
<dbReference type="InterPro" id="IPR041490">
    <property type="entry name" value="KstR2_TetR_C"/>
</dbReference>
<dbReference type="PANTHER" id="PTHR30055:SF237">
    <property type="entry name" value="TRANSCRIPTIONAL REPRESSOR MCE3R"/>
    <property type="match status" value="1"/>
</dbReference>
<dbReference type="PROSITE" id="PS50977">
    <property type="entry name" value="HTH_TETR_2"/>
    <property type="match status" value="1"/>
</dbReference>
<dbReference type="InterPro" id="IPR001647">
    <property type="entry name" value="HTH_TetR"/>
</dbReference>
<dbReference type="GO" id="GO:0003700">
    <property type="term" value="F:DNA-binding transcription factor activity"/>
    <property type="evidence" value="ECO:0007669"/>
    <property type="project" value="TreeGrafter"/>
</dbReference>
<dbReference type="InterPro" id="IPR009057">
    <property type="entry name" value="Homeodomain-like_sf"/>
</dbReference>
<name>A0A4R4PL39_9ACTN</name>
<evidence type="ECO:0000313" key="5">
    <source>
        <dbReference type="Proteomes" id="UP000295075"/>
    </source>
</evidence>
<dbReference type="EMBL" id="SMKA01000180">
    <property type="protein sequence ID" value="TDC22827.1"/>
    <property type="molecule type" value="Genomic_DNA"/>
</dbReference>
<dbReference type="OrthoDB" id="3237195at2"/>
<dbReference type="InterPro" id="IPR036271">
    <property type="entry name" value="Tet_transcr_reg_TetR-rel_C_sf"/>
</dbReference>
<feature type="domain" description="HTH tetR-type" evidence="3">
    <location>
        <begin position="37"/>
        <end position="97"/>
    </location>
</feature>
<dbReference type="Gene3D" id="1.10.357.10">
    <property type="entry name" value="Tetracycline Repressor, domain 2"/>
    <property type="match status" value="1"/>
</dbReference>
<keyword evidence="1 2" id="KW-0238">DNA-binding</keyword>
<protein>
    <submittedName>
        <fullName evidence="4">TetR/AcrR family transcriptional regulator</fullName>
    </submittedName>
</protein>
<evidence type="ECO:0000259" key="3">
    <source>
        <dbReference type="PROSITE" id="PS50977"/>
    </source>
</evidence>
<evidence type="ECO:0000256" key="2">
    <source>
        <dbReference type="PROSITE-ProRule" id="PRU00335"/>
    </source>
</evidence>
<dbReference type="InterPro" id="IPR050109">
    <property type="entry name" value="HTH-type_TetR-like_transc_reg"/>
</dbReference>
<dbReference type="Proteomes" id="UP000295075">
    <property type="component" value="Unassembled WGS sequence"/>
</dbReference>
<feature type="DNA-binding region" description="H-T-H motif" evidence="2">
    <location>
        <begin position="60"/>
        <end position="79"/>
    </location>
</feature>
<dbReference type="PRINTS" id="PR00455">
    <property type="entry name" value="HTHTETR"/>
</dbReference>
<reference evidence="4 5" key="1">
    <citation type="submission" date="2019-03" db="EMBL/GenBank/DDBJ databases">
        <title>Draft genome sequences of novel Actinobacteria.</title>
        <authorList>
            <person name="Sahin N."/>
            <person name="Ay H."/>
            <person name="Saygin H."/>
        </authorList>
    </citation>
    <scope>NUCLEOTIDE SEQUENCE [LARGE SCALE GENOMIC DNA]</scope>
    <source>
        <strain evidence="4 5">JCM 30547</strain>
    </source>
</reference>
<dbReference type="SUPFAM" id="SSF48498">
    <property type="entry name" value="Tetracyclin repressor-like, C-terminal domain"/>
    <property type="match status" value="1"/>
</dbReference>
<comment type="caution">
    <text evidence="4">The sequence shown here is derived from an EMBL/GenBank/DDBJ whole genome shotgun (WGS) entry which is preliminary data.</text>
</comment>
<dbReference type="SUPFAM" id="SSF46689">
    <property type="entry name" value="Homeodomain-like"/>
    <property type="match status" value="1"/>
</dbReference>
<gene>
    <name evidence="4" type="ORF">E1261_29980</name>
</gene>
<sequence>MSLVSSANSASLWIDRSKEGEMPSDSPALLPPQLAADGAKGRLLAAAVELFAARGYHGVSVRDLTAHLGVQPSSLYAKYASKAELFSELVFLANEEIRDRMRAGLLEAGPDPAAQLAALTHANVEFHTAYPLFATIAHNDFAMLTESALHRVAASRKEAIDLMRAVIDRGNDLGAFDCPDPWTAIAAIAGFGIRLAVWYRPPGHTTDATAGFAAEVQTWMGPDRTIEDLKTTYATYSLRIVGWRDRTD</sequence>
<dbReference type="Pfam" id="PF17932">
    <property type="entry name" value="TetR_C_24"/>
    <property type="match status" value="1"/>
</dbReference>
<organism evidence="4 5">
    <name type="scientific">Kribbella albertanoniae</name>
    <dbReference type="NCBI Taxonomy" id="1266829"/>
    <lineage>
        <taxon>Bacteria</taxon>
        <taxon>Bacillati</taxon>
        <taxon>Actinomycetota</taxon>
        <taxon>Actinomycetes</taxon>
        <taxon>Propionibacteriales</taxon>
        <taxon>Kribbellaceae</taxon>
        <taxon>Kribbella</taxon>
    </lineage>
</organism>
<keyword evidence="5" id="KW-1185">Reference proteome</keyword>
<evidence type="ECO:0000256" key="1">
    <source>
        <dbReference type="ARBA" id="ARBA00023125"/>
    </source>
</evidence>
<dbReference type="AlphaFoldDB" id="A0A4R4PL39"/>
<evidence type="ECO:0000313" key="4">
    <source>
        <dbReference type="EMBL" id="TDC22827.1"/>
    </source>
</evidence>
<proteinExistence type="predicted"/>